<dbReference type="PANTHER" id="PTHR45398">
    <property type="match status" value="1"/>
</dbReference>
<dbReference type="PANTHER" id="PTHR45398:SF1">
    <property type="entry name" value="ENZYME, PUTATIVE (JCVI)-RELATED"/>
    <property type="match status" value="1"/>
</dbReference>
<dbReference type="RefSeq" id="WP_261755837.1">
    <property type="nucleotide sequence ID" value="NZ_CP104562.2"/>
</dbReference>
<dbReference type="InterPro" id="IPR042099">
    <property type="entry name" value="ANL_N_sf"/>
</dbReference>
<protein>
    <submittedName>
        <fullName evidence="2">AMP-binding protein</fullName>
    </submittedName>
</protein>
<accession>A0ABY6ATJ7</accession>
<evidence type="ECO:0000313" key="3">
    <source>
        <dbReference type="Proteomes" id="UP001064933"/>
    </source>
</evidence>
<reference evidence="2" key="1">
    <citation type="submission" date="2022-10" db="EMBL/GenBank/DDBJ databases">
        <title>Characterization and whole genome sequencing of a new Roseateles species, isolated from fresh water.</title>
        <authorList>
            <person name="Guliayeva D.Y."/>
            <person name="Akhremchuk A.E."/>
            <person name="Sikolenko M.A."/>
            <person name="Valentovich L.N."/>
            <person name="Sidarenka A.V."/>
        </authorList>
    </citation>
    <scope>NUCLEOTIDE SEQUENCE</scope>
    <source>
        <strain evidence="2">BIM B-1768</strain>
    </source>
</reference>
<name>A0ABY6ATJ7_9BURK</name>
<dbReference type="Pfam" id="PF00501">
    <property type="entry name" value="AMP-binding"/>
    <property type="match status" value="1"/>
</dbReference>
<gene>
    <name evidence="2" type="ORF">N4261_13580</name>
</gene>
<organism evidence="2 3">
    <name type="scientific">Roseateles amylovorans</name>
    <dbReference type="NCBI Taxonomy" id="2978473"/>
    <lineage>
        <taxon>Bacteria</taxon>
        <taxon>Pseudomonadati</taxon>
        <taxon>Pseudomonadota</taxon>
        <taxon>Betaproteobacteria</taxon>
        <taxon>Burkholderiales</taxon>
        <taxon>Sphaerotilaceae</taxon>
        <taxon>Roseateles</taxon>
    </lineage>
</organism>
<dbReference type="SUPFAM" id="SSF56801">
    <property type="entry name" value="Acetyl-CoA synthetase-like"/>
    <property type="match status" value="1"/>
</dbReference>
<evidence type="ECO:0000259" key="1">
    <source>
        <dbReference type="Pfam" id="PF00501"/>
    </source>
</evidence>
<dbReference type="Gene3D" id="3.40.50.12780">
    <property type="entry name" value="N-terminal domain of ligase-like"/>
    <property type="match status" value="1"/>
</dbReference>
<evidence type="ECO:0000313" key="2">
    <source>
        <dbReference type="EMBL" id="UXH76105.1"/>
    </source>
</evidence>
<feature type="domain" description="AMP-dependent synthetase/ligase" evidence="1">
    <location>
        <begin position="54"/>
        <end position="260"/>
    </location>
</feature>
<dbReference type="InterPro" id="IPR000873">
    <property type="entry name" value="AMP-dep_synth/lig_dom"/>
</dbReference>
<keyword evidence="3" id="KW-1185">Reference proteome</keyword>
<sequence>MSTMPPEHAEIAPPPILRMAVPEPGTHLEVVSEPLFQGLWRQPALGVCFRTPSGDWCFGEVRRQAQALANHLNENGVGPGDRVLVLGERTPQTVLAIWAVLMAGASYLALDGAAIDVDAPTPGDRLRAIHERAGTTTVLGDQERAIAAASSSPVMWTLNFRHFLDELPAQASPDPLAYPVPGDQPAVVIFPDRDGGDCRGVSVSHATLTSQLLGVAARLALTAEDCLGGAGPLIGHAAALDVFAPCLSGCSIWLGAAETMPTSVALTVWRGAWDAGACPTSLRRQVLTQAWDQMVAASDTPAAHTHGTDVCRSGPPDSPPDLRLALLPEAGYALLVREGDAPDWSPMDGDRLVLDQGELWLDGPLLAIEYVNEDAATAQAFDIEAAGDADTEAKPGAAPRMDTDLGRPVRRFRLGVCAFLTADGHIALPPWSAAATSAADTGACPQQPISLAPAQVADAVVPVPAPSASPCVAVQAPQPVMPPMSARTTAKEWG</sequence>
<dbReference type="EMBL" id="CP104562">
    <property type="protein sequence ID" value="UXH76105.1"/>
    <property type="molecule type" value="Genomic_DNA"/>
</dbReference>
<proteinExistence type="predicted"/>
<dbReference type="Proteomes" id="UP001064933">
    <property type="component" value="Chromosome"/>
</dbReference>